<sequence>MPECPAEKNFLGGAVEFIEPQVMLTDSYLKNIFYAQFYSKRPLTSAINLAKVDYHLNFWMQITAKQTAKCAIRQAECQICQQKIVHKCVHFVFFAIDSRFK</sequence>
<keyword evidence="1" id="KW-1185">Reference proteome</keyword>
<reference evidence="2" key="1">
    <citation type="submission" date="2022-11" db="UniProtKB">
        <authorList>
            <consortium name="WormBaseParasite"/>
        </authorList>
    </citation>
    <scope>IDENTIFICATION</scope>
</reference>
<evidence type="ECO:0000313" key="2">
    <source>
        <dbReference type="WBParaSite" id="nRc.2.0.1.t28547-RA"/>
    </source>
</evidence>
<name>A0A915JR05_ROMCU</name>
<dbReference type="Proteomes" id="UP000887565">
    <property type="component" value="Unplaced"/>
</dbReference>
<proteinExistence type="predicted"/>
<accession>A0A915JR05</accession>
<protein>
    <submittedName>
        <fullName evidence="2">Uncharacterized protein</fullName>
    </submittedName>
</protein>
<evidence type="ECO:0000313" key="1">
    <source>
        <dbReference type="Proteomes" id="UP000887565"/>
    </source>
</evidence>
<dbReference type="WBParaSite" id="nRc.2.0.1.t28547-RA">
    <property type="protein sequence ID" value="nRc.2.0.1.t28547-RA"/>
    <property type="gene ID" value="nRc.2.0.1.g28547"/>
</dbReference>
<organism evidence="1 2">
    <name type="scientific">Romanomermis culicivorax</name>
    <name type="common">Nematode worm</name>
    <dbReference type="NCBI Taxonomy" id="13658"/>
    <lineage>
        <taxon>Eukaryota</taxon>
        <taxon>Metazoa</taxon>
        <taxon>Ecdysozoa</taxon>
        <taxon>Nematoda</taxon>
        <taxon>Enoplea</taxon>
        <taxon>Dorylaimia</taxon>
        <taxon>Mermithida</taxon>
        <taxon>Mermithoidea</taxon>
        <taxon>Mermithidae</taxon>
        <taxon>Romanomermis</taxon>
    </lineage>
</organism>
<dbReference type="AlphaFoldDB" id="A0A915JR05"/>